<proteinExistence type="predicted"/>
<keyword evidence="1" id="KW-0449">Lipoprotein</keyword>
<evidence type="ECO:0000313" key="1">
    <source>
        <dbReference type="EMBL" id="GAA2212155.1"/>
    </source>
</evidence>
<accession>A0ABN3CSF1</accession>
<name>A0ABN3CSF1_9ACTN</name>
<dbReference type="SUPFAM" id="SSF50969">
    <property type="entry name" value="YVTN repeat-like/Quinoprotein amine dehydrogenase"/>
    <property type="match status" value="1"/>
</dbReference>
<organism evidence="1 2">
    <name type="scientific">Nonomuraea monospora</name>
    <dbReference type="NCBI Taxonomy" id="568818"/>
    <lineage>
        <taxon>Bacteria</taxon>
        <taxon>Bacillati</taxon>
        <taxon>Actinomycetota</taxon>
        <taxon>Actinomycetes</taxon>
        <taxon>Streptosporangiales</taxon>
        <taxon>Streptosporangiaceae</taxon>
        <taxon>Nonomuraea</taxon>
    </lineage>
</organism>
<gene>
    <name evidence="1" type="ORF">GCM10009850_076170</name>
</gene>
<dbReference type="InterPro" id="IPR015943">
    <property type="entry name" value="WD40/YVTN_repeat-like_dom_sf"/>
</dbReference>
<dbReference type="InterPro" id="IPR011044">
    <property type="entry name" value="Quino_amine_DH_bsu"/>
</dbReference>
<dbReference type="EMBL" id="BAAAQX010000024">
    <property type="protein sequence ID" value="GAA2212155.1"/>
    <property type="molecule type" value="Genomic_DNA"/>
</dbReference>
<reference evidence="1 2" key="1">
    <citation type="journal article" date="2019" name="Int. J. Syst. Evol. Microbiol.">
        <title>The Global Catalogue of Microorganisms (GCM) 10K type strain sequencing project: providing services to taxonomists for standard genome sequencing and annotation.</title>
        <authorList>
            <consortium name="The Broad Institute Genomics Platform"/>
            <consortium name="The Broad Institute Genome Sequencing Center for Infectious Disease"/>
            <person name="Wu L."/>
            <person name="Ma J."/>
        </authorList>
    </citation>
    <scope>NUCLEOTIDE SEQUENCE [LARGE SCALE GENOMIC DNA]</scope>
    <source>
        <strain evidence="1 2">JCM 16114</strain>
    </source>
</reference>
<protein>
    <submittedName>
        <fullName evidence="1">Lipoprotein</fullName>
    </submittedName>
</protein>
<dbReference type="Gene3D" id="2.130.10.10">
    <property type="entry name" value="YVTN repeat-like/Quinoprotein amine dehydrogenase"/>
    <property type="match status" value="1"/>
</dbReference>
<comment type="caution">
    <text evidence="1">The sequence shown here is derived from an EMBL/GenBank/DDBJ whole genome shotgun (WGS) entry which is preliminary data.</text>
</comment>
<dbReference type="RefSeq" id="WP_344486111.1">
    <property type="nucleotide sequence ID" value="NZ_BAAAQX010000024.1"/>
</dbReference>
<evidence type="ECO:0000313" key="2">
    <source>
        <dbReference type="Proteomes" id="UP001499843"/>
    </source>
</evidence>
<dbReference type="Proteomes" id="UP001499843">
    <property type="component" value="Unassembled WGS sequence"/>
</dbReference>
<keyword evidence="2" id="KW-1185">Reference proteome</keyword>
<sequence length="380" mass="39723">MIGLLLAGVLLAGCATQGEGRTAEEAEVPHGYVEGAEETAEPQLRLVLSDGDARAAVYDVVTGEATEVAAGGVRGIEGDGRYAFVTTAEGALRVIDSGGWTVDHGDHVHYYRAAARDLGTIAGRPPYEVTGDVAITAVRSGDGTVTLFDRARMDRGELAGTGAKLTADAVVPYGERLLVAKDDAVQVRARTGEPGNTVGRCEDPAGTAVTRRGALFGCADGALLVTEKNGAFDGVKIRYPREKAGRAREFRHRPGSATLAAKAGDAGVWVLDVTGRTWRLLRTGPVVAVNATGDDTPVLSLTADGVLHAHDPRTGKRTARTKLLTGPAAGSTSIRVDTARAYVNDPAGEAVHEIDYNDGLRRARTLKPGLTPAHMTETGR</sequence>